<dbReference type="InterPro" id="IPR007905">
    <property type="entry name" value="EBP"/>
</dbReference>
<keyword evidence="4 6" id="KW-1133">Transmembrane helix</keyword>
<feature type="transmembrane region" description="Helical" evidence="7">
    <location>
        <begin position="20"/>
        <end position="41"/>
    </location>
</feature>
<reference evidence="9 10" key="1">
    <citation type="submission" date="2015-01" db="EMBL/GenBank/DDBJ databases">
        <title>The Genome Sequence of Exophiala spinifera CBS89968.</title>
        <authorList>
            <consortium name="The Broad Institute Genomics Platform"/>
            <person name="Cuomo C."/>
            <person name="de Hoog S."/>
            <person name="Gorbushina A."/>
            <person name="Stielow B."/>
            <person name="Teixiera M."/>
            <person name="Abouelleil A."/>
            <person name="Chapman S.B."/>
            <person name="Priest M."/>
            <person name="Young S.K."/>
            <person name="Wortman J."/>
            <person name="Nusbaum C."/>
            <person name="Birren B."/>
        </authorList>
    </citation>
    <scope>NUCLEOTIDE SEQUENCE [LARGE SCALE GENOMIC DNA]</scope>
    <source>
        <strain evidence="9 10">CBS 89968</strain>
    </source>
</reference>
<gene>
    <name evidence="9" type="ORF">PV08_05780</name>
</gene>
<evidence type="ECO:0000256" key="6">
    <source>
        <dbReference type="PROSITE-ProRule" id="PRU01087"/>
    </source>
</evidence>
<comment type="subcellular location">
    <subcellularLocation>
        <location evidence="1">Membrane</location>
        <topology evidence="1">Multi-pass membrane protein</topology>
    </subcellularLocation>
</comment>
<dbReference type="GO" id="GO:0016125">
    <property type="term" value="P:sterol metabolic process"/>
    <property type="evidence" value="ECO:0007669"/>
    <property type="project" value="InterPro"/>
</dbReference>
<evidence type="ECO:0000313" key="9">
    <source>
        <dbReference type="EMBL" id="KIW15730.1"/>
    </source>
</evidence>
<dbReference type="EMBL" id="KN847495">
    <property type="protein sequence ID" value="KIW15730.1"/>
    <property type="molecule type" value="Genomic_DNA"/>
</dbReference>
<dbReference type="VEuPathDB" id="FungiDB:PV08_05780"/>
<feature type="transmembrane region" description="Helical" evidence="7">
    <location>
        <begin position="53"/>
        <end position="79"/>
    </location>
</feature>
<evidence type="ECO:0000256" key="5">
    <source>
        <dbReference type="ARBA" id="ARBA00023136"/>
    </source>
</evidence>
<dbReference type="PANTHER" id="PTHR14207">
    <property type="entry name" value="STEROL ISOMERASE"/>
    <property type="match status" value="1"/>
</dbReference>
<dbReference type="Pfam" id="PF05241">
    <property type="entry name" value="EBP"/>
    <property type="match status" value="1"/>
</dbReference>
<keyword evidence="5 6" id="KW-0472">Membrane</keyword>
<dbReference type="HOGENOM" id="CLU_072128_1_0_1"/>
<dbReference type="AlphaFoldDB" id="A0A0D2BAV2"/>
<proteinExistence type="inferred from homology"/>
<feature type="domain" description="EXPERA" evidence="8">
    <location>
        <begin position="48"/>
        <end position="235"/>
    </location>
</feature>
<evidence type="ECO:0000256" key="2">
    <source>
        <dbReference type="ARBA" id="ARBA00008337"/>
    </source>
</evidence>
<organism evidence="9 10">
    <name type="scientific">Exophiala spinifera</name>
    <dbReference type="NCBI Taxonomy" id="91928"/>
    <lineage>
        <taxon>Eukaryota</taxon>
        <taxon>Fungi</taxon>
        <taxon>Dikarya</taxon>
        <taxon>Ascomycota</taxon>
        <taxon>Pezizomycotina</taxon>
        <taxon>Eurotiomycetes</taxon>
        <taxon>Chaetothyriomycetidae</taxon>
        <taxon>Chaetothyriales</taxon>
        <taxon>Herpotrichiellaceae</taxon>
        <taxon>Exophiala</taxon>
    </lineage>
</organism>
<dbReference type="GeneID" id="27332863"/>
<keyword evidence="3 6" id="KW-0812">Transmembrane</keyword>
<keyword evidence="10" id="KW-1185">Reference proteome</keyword>
<dbReference type="RefSeq" id="XP_016235946.1">
    <property type="nucleotide sequence ID" value="XM_016380119.1"/>
</dbReference>
<evidence type="ECO:0000256" key="7">
    <source>
        <dbReference type="SAM" id="Phobius"/>
    </source>
</evidence>
<dbReference type="PANTHER" id="PTHR14207:SF1">
    <property type="entry name" value="EMOPAMIL-BINDING PROTEIN-LIKE"/>
    <property type="match status" value="1"/>
</dbReference>
<evidence type="ECO:0000313" key="10">
    <source>
        <dbReference type="Proteomes" id="UP000053328"/>
    </source>
</evidence>
<evidence type="ECO:0000256" key="1">
    <source>
        <dbReference type="ARBA" id="ARBA00004141"/>
    </source>
</evidence>
<protein>
    <recommendedName>
        <fullName evidence="8">EXPERA domain-containing protein</fullName>
    </recommendedName>
</protein>
<dbReference type="Proteomes" id="UP000053328">
    <property type="component" value="Unassembled WGS sequence"/>
</dbReference>
<evidence type="ECO:0000256" key="3">
    <source>
        <dbReference type="ARBA" id="ARBA00022692"/>
    </source>
</evidence>
<sequence>MADALAGAVPPPFTLDSGTAISLGIAFALMPLAQGLAATFLPPATPRKHYWLFLWHAYDFLTHFIIEGSFLYHCFFSYIELAAKEGAESSRGGSNIPVLFDRPDRQYGALSSSGPMARLWAEYAKADSRWGGADLMVISVELVTVLLDGPGAVYICYLISKIANLKDPALQGQYLSRLWFVAIVVATLELVGGWYTFAPEWLSGNHSLAGDDPVYLWLYLVFFNTLWVFIPCWVLFLAYSELCKAFTETNSVTSAKKLK</sequence>
<dbReference type="GO" id="GO:0016020">
    <property type="term" value="C:membrane"/>
    <property type="evidence" value="ECO:0007669"/>
    <property type="project" value="UniProtKB-SubCell"/>
</dbReference>
<dbReference type="PROSITE" id="PS51751">
    <property type="entry name" value="EXPERA"/>
    <property type="match status" value="1"/>
</dbReference>
<evidence type="ECO:0000259" key="8">
    <source>
        <dbReference type="PROSITE" id="PS51751"/>
    </source>
</evidence>
<accession>A0A0D2BAV2</accession>
<dbReference type="OrthoDB" id="5415655at2759"/>
<dbReference type="GO" id="GO:0005783">
    <property type="term" value="C:endoplasmic reticulum"/>
    <property type="evidence" value="ECO:0007669"/>
    <property type="project" value="TreeGrafter"/>
</dbReference>
<dbReference type="STRING" id="91928.A0A0D2BAV2"/>
<feature type="transmembrane region" description="Helical" evidence="7">
    <location>
        <begin position="135"/>
        <end position="157"/>
    </location>
</feature>
<name>A0A0D2BAV2_9EURO</name>
<feature type="transmembrane region" description="Helical" evidence="7">
    <location>
        <begin position="217"/>
        <end position="239"/>
    </location>
</feature>
<dbReference type="InterPro" id="IPR033118">
    <property type="entry name" value="EXPERA"/>
</dbReference>
<comment type="similarity">
    <text evidence="2">Belongs to the EBP family.</text>
</comment>
<dbReference type="GO" id="GO:0047750">
    <property type="term" value="F:cholestenol delta-isomerase activity"/>
    <property type="evidence" value="ECO:0007669"/>
    <property type="project" value="InterPro"/>
</dbReference>
<feature type="transmembrane region" description="Helical" evidence="7">
    <location>
        <begin position="178"/>
        <end position="197"/>
    </location>
</feature>
<evidence type="ECO:0000256" key="4">
    <source>
        <dbReference type="ARBA" id="ARBA00022989"/>
    </source>
</evidence>